<organism evidence="1 2">
    <name type="scientific">Leadbettera azotonutricia (strain ATCC BAA-888 / DSM 13862 / ZAS-9)</name>
    <name type="common">Treponema azotonutricium</name>
    <dbReference type="NCBI Taxonomy" id="545695"/>
    <lineage>
        <taxon>Bacteria</taxon>
        <taxon>Pseudomonadati</taxon>
        <taxon>Spirochaetota</taxon>
        <taxon>Spirochaetia</taxon>
        <taxon>Spirochaetales</taxon>
        <taxon>Breznakiellaceae</taxon>
        <taxon>Leadbettera</taxon>
    </lineage>
</organism>
<reference evidence="1 2" key="2">
    <citation type="journal article" date="2011" name="ISME J.">
        <title>RNA-seq reveals cooperative metabolic interactions between two termite-gut spirochete species in co-culture.</title>
        <authorList>
            <person name="Rosenthal A.Z."/>
            <person name="Matson E.G."/>
            <person name="Eldar A."/>
            <person name="Leadbetter J.R."/>
        </authorList>
    </citation>
    <scope>NUCLEOTIDE SEQUENCE [LARGE SCALE GENOMIC DNA]</scope>
    <source>
        <strain evidence="2">ATCC BAA-888 / DSM 13862 / ZAS-9</strain>
    </source>
</reference>
<dbReference type="Proteomes" id="UP000009222">
    <property type="component" value="Chromosome"/>
</dbReference>
<dbReference type="STRING" id="545695.TREAZ_2487"/>
<name>F5YFN3_LEAAZ</name>
<gene>
    <name evidence="1" type="ordered locus">TREAZ_2487</name>
</gene>
<dbReference type="RefSeq" id="WP_015713035.1">
    <property type="nucleotide sequence ID" value="NC_015577.1"/>
</dbReference>
<sequence length="98" mass="11228">MIYEDEFIPSLGFWPEVDVRSAFHEADQAMGTKDEALALRVFYLRMKHHLKTAEPAEDNPDIEFRMIEHYERPMLEQAIAKLRCGACPVPGCPYGGTK</sequence>
<protein>
    <submittedName>
        <fullName evidence="1">Uncharacterized protein</fullName>
    </submittedName>
</protein>
<keyword evidence="2" id="KW-1185">Reference proteome</keyword>
<dbReference type="KEGG" id="taz:TREAZ_2487"/>
<dbReference type="InParanoid" id="F5YFN3"/>
<evidence type="ECO:0000313" key="2">
    <source>
        <dbReference type="Proteomes" id="UP000009222"/>
    </source>
</evidence>
<proteinExistence type="predicted"/>
<dbReference type="HOGENOM" id="CLU_2332780_0_0_12"/>
<dbReference type="EMBL" id="CP001841">
    <property type="protein sequence ID" value="AEF83111.1"/>
    <property type="molecule type" value="Genomic_DNA"/>
</dbReference>
<evidence type="ECO:0000313" key="1">
    <source>
        <dbReference type="EMBL" id="AEF83111.1"/>
    </source>
</evidence>
<dbReference type="AlphaFoldDB" id="F5YFN3"/>
<accession>F5YFN3</accession>
<reference evidence="2" key="1">
    <citation type="submission" date="2009-12" db="EMBL/GenBank/DDBJ databases">
        <title>Complete sequence of Treponema azotonutricium strain ZAS-9.</title>
        <authorList>
            <person name="Tetu S.G."/>
            <person name="Matson E."/>
            <person name="Ren Q."/>
            <person name="Seshadri R."/>
            <person name="Elbourne L."/>
            <person name="Hassan K.A."/>
            <person name="Durkin A."/>
            <person name="Radune D."/>
            <person name="Mohamoud Y."/>
            <person name="Shay R."/>
            <person name="Jin S."/>
            <person name="Zhang X."/>
            <person name="Lucey K."/>
            <person name="Ballor N.R."/>
            <person name="Ottesen E."/>
            <person name="Rosenthal R."/>
            <person name="Allen A."/>
            <person name="Leadbetter J.R."/>
            <person name="Paulsen I.T."/>
        </authorList>
    </citation>
    <scope>NUCLEOTIDE SEQUENCE [LARGE SCALE GENOMIC DNA]</scope>
    <source>
        <strain evidence="2">ATCC BAA-888 / DSM 13862 / ZAS-9</strain>
    </source>
</reference>